<dbReference type="SUPFAM" id="SSF88946">
    <property type="entry name" value="Sigma2 domain of RNA polymerase sigma factors"/>
    <property type="match status" value="1"/>
</dbReference>
<gene>
    <name evidence="8" type="ORF">A2419_01590</name>
</gene>
<evidence type="ECO:0000313" key="9">
    <source>
        <dbReference type="Proteomes" id="UP000176568"/>
    </source>
</evidence>
<evidence type="ECO:0000256" key="5">
    <source>
        <dbReference type="ARBA" id="ARBA00023163"/>
    </source>
</evidence>
<dbReference type="InterPro" id="IPR014284">
    <property type="entry name" value="RNA_pol_sigma-70_dom"/>
</dbReference>
<dbReference type="Pfam" id="PF08281">
    <property type="entry name" value="Sigma70_r4_2"/>
    <property type="match status" value="1"/>
</dbReference>
<keyword evidence="5" id="KW-0804">Transcription</keyword>
<comment type="similarity">
    <text evidence="1">Belongs to the sigma-70 factor family. ECF subfamily.</text>
</comment>
<dbReference type="GO" id="GO:0016987">
    <property type="term" value="F:sigma factor activity"/>
    <property type="evidence" value="ECO:0007669"/>
    <property type="project" value="UniProtKB-KW"/>
</dbReference>
<comment type="caution">
    <text evidence="8">The sequence shown here is derived from an EMBL/GenBank/DDBJ whole genome shotgun (WGS) entry which is preliminary data.</text>
</comment>
<dbReference type="InterPro" id="IPR039425">
    <property type="entry name" value="RNA_pol_sigma-70-like"/>
</dbReference>
<dbReference type="Pfam" id="PF04542">
    <property type="entry name" value="Sigma70_r2"/>
    <property type="match status" value="1"/>
</dbReference>
<sequence length="180" mass="21117">MEDKQKEFGDIFEKHSDELFRHAFLRLSERERALELTQETFFKAWNHVSKEGAEEIRQWRSFLYRILNNLIIDEYRKHKTQSLDAMLSNEETSVMMEGELLRDETNELEAAIVRFDGAKALAALEQLGEQHKTVLMLRYLDGLSPREIAESLGESENTVSVRIHRGIKKLQQILKEEQPL</sequence>
<dbReference type="Proteomes" id="UP000176568">
    <property type="component" value="Unassembled WGS sequence"/>
</dbReference>
<dbReference type="EMBL" id="MEXB01000012">
    <property type="protein sequence ID" value="OGC88142.1"/>
    <property type="molecule type" value="Genomic_DNA"/>
</dbReference>
<dbReference type="GO" id="GO:0006352">
    <property type="term" value="P:DNA-templated transcription initiation"/>
    <property type="evidence" value="ECO:0007669"/>
    <property type="project" value="InterPro"/>
</dbReference>
<evidence type="ECO:0000256" key="3">
    <source>
        <dbReference type="ARBA" id="ARBA00023082"/>
    </source>
</evidence>
<dbReference type="AlphaFoldDB" id="A0A1F4Y2G5"/>
<evidence type="ECO:0000256" key="4">
    <source>
        <dbReference type="ARBA" id="ARBA00023125"/>
    </source>
</evidence>
<name>A0A1F4Y2G5_9BACT</name>
<evidence type="ECO:0008006" key="10">
    <source>
        <dbReference type="Google" id="ProtNLM"/>
    </source>
</evidence>
<dbReference type="GO" id="GO:0003677">
    <property type="term" value="F:DNA binding"/>
    <property type="evidence" value="ECO:0007669"/>
    <property type="project" value="UniProtKB-KW"/>
</dbReference>
<dbReference type="PANTHER" id="PTHR43133">
    <property type="entry name" value="RNA POLYMERASE ECF-TYPE SIGMA FACTO"/>
    <property type="match status" value="1"/>
</dbReference>
<evidence type="ECO:0000259" key="6">
    <source>
        <dbReference type="Pfam" id="PF04542"/>
    </source>
</evidence>
<dbReference type="InterPro" id="IPR007627">
    <property type="entry name" value="RNA_pol_sigma70_r2"/>
</dbReference>
<dbReference type="Gene3D" id="1.10.1740.10">
    <property type="match status" value="1"/>
</dbReference>
<dbReference type="NCBIfam" id="TIGR02937">
    <property type="entry name" value="sigma70-ECF"/>
    <property type="match status" value="1"/>
</dbReference>
<dbReference type="InterPro" id="IPR036388">
    <property type="entry name" value="WH-like_DNA-bd_sf"/>
</dbReference>
<feature type="domain" description="RNA polymerase sigma-70 region 2" evidence="6">
    <location>
        <begin position="11"/>
        <end position="79"/>
    </location>
</feature>
<evidence type="ECO:0000313" key="8">
    <source>
        <dbReference type="EMBL" id="OGC88142.1"/>
    </source>
</evidence>
<proteinExistence type="inferred from homology"/>
<dbReference type="SUPFAM" id="SSF88659">
    <property type="entry name" value="Sigma3 and sigma4 domains of RNA polymerase sigma factors"/>
    <property type="match status" value="1"/>
</dbReference>
<dbReference type="STRING" id="1797247.A2419_01590"/>
<dbReference type="InterPro" id="IPR013324">
    <property type="entry name" value="RNA_pol_sigma_r3/r4-like"/>
</dbReference>
<dbReference type="CDD" id="cd06171">
    <property type="entry name" value="Sigma70_r4"/>
    <property type="match status" value="1"/>
</dbReference>
<dbReference type="PANTHER" id="PTHR43133:SF52">
    <property type="entry name" value="ECF RNA POLYMERASE SIGMA FACTOR SIGL"/>
    <property type="match status" value="1"/>
</dbReference>
<organism evidence="8 9">
    <name type="scientific">Candidatus Adlerbacteria bacterium RIFOXYC1_FULL_48_26</name>
    <dbReference type="NCBI Taxonomy" id="1797247"/>
    <lineage>
        <taxon>Bacteria</taxon>
        <taxon>Candidatus Adleribacteriota</taxon>
    </lineage>
</organism>
<evidence type="ECO:0000256" key="2">
    <source>
        <dbReference type="ARBA" id="ARBA00023015"/>
    </source>
</evidence>
<evidence type="ECO:0000256" key="1">
    <source>
        <dbReference type="ARBA" id="ARBA00010641"/>
    </source>
</evidence>
<accession>A0A1F4Y2G5</accession>
<keyword evidence="4" id="KW-0238">DNA-binding</keyword>
<evidence type="ECO:0000259" key="7">
    <source>
        <dbReference type="Pfam" id="PF08281"/>
    </source>
</evidence>
<reference evidence="8 9" key="1">
    <citation type="journal article" date="2016" name="Nat. Commun.">
        <title>Thousands of microbial genomes shed light on interconnected biogeochemical processes in an aquifer system.</title>
        <authorList>
            <person name="Anantharaman K."/>
            <person name="Brown C.T."/>
            <person name="Hug L.A."/>
            <person name="Sharon I."/>
            <person name="Castelle C.J."/>
            <person name="Probst A.J."/>
            <person name="Thomas B.C."/>
            <person name="Singh A."/>
            <person name="Wilkins M.J."/>
            <person name="Karaoz U."/>
            <person name="Brodie E.L."/>
            <person name="Williams K.H."/>
            <person name="Hubbard S.S."/>
            <person name="Banfield J.F."/>
        </authorList>
    </citation>
    <scope>NUCLEOTIDE SEQUENCE [LARGE SCALE GENOMIC DNA]</scope>
</reference>
<dbReference type="InterPro" id="IPR013325">
    <property type="entry name" value="RNA_pol_sigma_r2"/>
</dbReference>
<dbReference type="Gene3D" id="1.10.10.10">
    <property type="entry name" value="Winged helix-like DNA-binding domain superfamily/Winged helix DNA-binding domain"/>
    <property type="match status" value="1"/>
</dbReference>
<keyword evidence="3" id="KW-0731">Sigma factor</keyword>
<protein>
    <recommendedName>
        <fullName evidence="10">HTH luxR-type domain-containing protein</fullName>
    </recommendedName>
</protein>
<keyword evidence="2" id="KW-0805">Transcription regulation</keyword>
<dbReference type="InterPro" id="IPR013249">
    <property type="entry name" value="RNA_pol_sigma70_r4_t2"/>
</dbReference>
<feature type="domain" description="RNA polymerase sigma factor 70 region 4 type 2" evidence="7">
    <location>
        <begin position="121"/>
        <end position="170"/>
    </location>
</feature>